<accession>A0A2A2LMA8</accession>
<reference evidence="2 3" key="1">
    <citation type="journal article" date="2017" name="Curr. Biol.">
        <title>Genome architecture and evolution of a unichromosomal asexual nematode.</title>
        <authorList>
            <person name="Fradin H."/>
            <person name="Zegar C."/>
            <person name="Gutwein M."/>
            <person name="Lucas J."/>
            <person name="Kovtun M."/>
            <person name="Corcoran D."/>
            <person name="Baugh L.R."/>
            <person name="Kiontke K."/>
            <person name="Gunsalus K."/>
            <person name="Fitch D.H."/>
            <person name="Piano F."/>
        </authorList>
    </citation>
    <scope>NUCLEOTIDE SEQUENCE [LARGE SCALE GENOMIC DNA]</scope>
    <source>
        <strain evidence="2">PF1309</strain>
    </source>
</reference>
<feature type="region of interest" description="Disordered" evidence="1">
    <location>
        <begin position="320"/>
        <end position="374"/>
    </location>
</feature>
<organism evidence="2 3">
    <name type="scientific">Diploscapter pachys</name>
    <dbReference type="NCBI Taxonomy" id="2018661"/>
    <lineage>
        <taxon>Eukaryota</taxon>
        <taxon>Metazoa</taxon>
        <taxon>Ecdysozoa</taxon>
        <taxon>Nematoda</taxon>
        <taxon>Chromadorea</taxon>
        <taxon>Rhabditida</taxon>
        <taxon>Rhabditina</taxon>
        <taxon>Rhabditomorpha</taxon>
        <taxon>Rhabditoidea</taxon>
        <taxon>Rhabditidae</taxon>
        <taxon>Diploscapter</taxon>
    </lineage>
</organism>
<evidence type="ECO:0000256" key="1">
    <source>
        <dbReference type="SAM" id="MobiDB-lite"/>
    </source>
</evidence>
<gene>
    <name evidence="2" type="ORF">WR25_07078</name>
</gene>
<feature type="region of interest" description="Disordered" evidence="1">
    <location>
        <begin position="431"/>
        <end position="452"/>
    </location>
</feature>
<protein>
    <recommendedName>
        <fullName evidence="4">Regulatory protein zeste</fullName>
    </recommendedName>
</protein>
<dbReference type="OrthoDB" id="5794662at2759"/>
<dbReference type="Proteomes" id="UP000218231">
    <property type="component" value="Unassembled WGS sequence"/>
</dbReference>
<feature type="compositionally biased region" description="Low complexity" evidence="1">
    <location>
        <begin position="60"/>
        <end position="69"/>
    </location>
</feature>
<dbReference type="AlphaFoldDB" id="A0A2A2LMA8"/>
<feature type="compositionally biased region" description="Basic and acidic residues" evidence="1">
    <location>
        <begin position="431"/>
        <end position="443"/>
    </location>
</feature>
<evidence type="ECO:0008006" key="4">
    <source>
        <dbReference type="Google" id="ProtNLM"/>
    </source>
</evidence>
<feature type="region of interest" description="Disordered" evidence="1">
    <location>
        <begin position="48"/>
        <end position="75"/>
    </location>
</feature>
<evidence type="ECO:0000313" key="2">
    <source>
        <dbReference type="EMBL" id="PAV87381.1"/>
    </source>
</evidence>
<evidence type="ECO:0000313" key="3">
    <source>
        <dbReference type="Proteomes" id="UP000218231"/>
    </source>
</evidence>
<feature type="compositionally biased region" description="Low complexity" evidence="1">
    <location>
        <begin position="337"/>
        <end position="359"/>
    </location>
</feature>
<dbReference type="EMBL" id="LIAE01006572">
    <property type="protein sequence ID" value="PAV87381.1"/>
    <property type="molecule type" value="Genomic_DNA"/>
</dbReference>
<sequence>MEKLILMMQRPERLSESFAGNQQEANDDSLLQNGSLLLNGTSNMEFADADRTNFDPLGQSSSSASSGSSRNLDPRERKLSEKIEFAKIVSQHKYILFGDCDGIEVTPRTKEEEWKRVAAEVEVAGLESYKGKPWSRLRDHDWQYVRRHAMSRSEGLHKPTGRLGELDRIVLDIVFSTQSPSSVHNQQHIQQLVAAASANDDSNRDTDVERMLFQIIDPKNHQEQKEDDKNEHNLSAAIKPEFLDHSAHSVNSGMQMEEEDEESERATETAQNDSITGQNLIANDPSKDLLEILTQQANSMSQSNDSFPNYPAALLFGASQQKERKATPTPPITMPASSFPLTGSSSSSLPLSKSPSNMSTGQPASKRQRLDETCSSIQKKKEALEVKRLELEVRHWEMKNEQLAMHWKLTQEKMENTHIFREIKFMEESEARAKEKHELEMRKLRTGQNGRL</sequence>
<feature type="region of interest" description="Disordered" evidence="1">
    <location>
        <begin position="252"/>
        <end position="281"/>
    </location>
</feature>
<comment type="caution">
    <text evidence="2">The sequence shown here is derived from an EMBL/GenBank/DDBJ whole genome shotgun (WGS) entry which is preliminary data.</text>
</comment>
<name>A0A2A2LMA8_9BILA</name>
<feature type="compositionally biased region" description="Polar residues" evidence="1">
    <location>
        <begin position="269"/>
        <end position="281"/>
    </location>
</feature>
<proteinExistence type="predicted"/>
<keyword evidence="3" id="KW-1185">Reference proteome</keyword>